<evidence type="ECO:0000256" key="1">
    <source>
        <dbReference type="SAM" id="MobiDB-lite"/>
    </source>
</evidence>
<accession>A0AA35TLQ0</accession>
<protein>
    <submittedName>
        <fullName evidence="2">Uncharacterized protein</fullName>
    </submittedName>
</protein>
<feature type="compositionally biased region" description="Basic and acidic residues" evidence="1">
    <location>
        <begin position="243"/>
        <end position="255"/>
    </location>
</feature>
<reference evidence="2" key="1">
    <citation type="submission" date="2023-03" db="EMBL/GenBank/DDBJ databases">
        <authorList>
            <person name="Steffen K."/>
            <person name="Cardenas P."/>
        </authorList>
    </citation>
    <scope>NUCLEOTIDE SEQUENCE</scope>
</reference>
<feature type="compositionally biased region" description="Polar residues" evidence="1">
    <location>
        <begin position="33"/>
        <end position="62"/>
    </location>
</feature>
<feature type="region of interest" description="Disordered" evidence="1">
    <location>
        <begin position="231"/>
        <end position="257"/>
    </location>
</feature>
<evidence type="ECO:0000313" key="3">
    <source>
        <dbReference type="Proteomes" id="UP001174909"/>
    </source>
</evidence>
<keyword evidence="3" id="KW-1185">Reference proteome</keyword>
<feature type="compositionally biased region" description="Basic residues" evidence="1">
    <location>
        <begin position="68"/>
        <end position="78"/>
    </location>
</feature>
<name>A0AA35TLQ0_GEOBA</name>
<gene>
    <name evidence="2" type="ORF">GBAR_LOCUS27769</name>
</gene>
<sequence>MAVVHLSPELPRLTVRGHKRELTEVPFDFLSASYPSPTDTAAPTQLQRSYSGRPRSQTSEVSVSAAAKTRKSLRHLGRSRVVAGMNSWKGKQAGGSNGSENRRASTSDADEATTEQIDSAFTRIKEQLAKFSEEDQALKERVEKLNEEIHILHAPVQKMKEMRLESQSGQHRVCTITPSWKSPHFSASVYEFDSPAQTSTPRRSVPVLMISSSSRDNLQLDLGDPVHETITEQEEGTGLDGLSDSRHGNGYKETRPINFRLRTDSLPLSANSTNSHNHQH</sequence>
<dbReference type="EMBL" id="CASHTH010003880">
    <property type="protein sequence ID" value="CAI8050600.1"/>
    <property type="molecule type" value="Genomic_DNA"/>
</dbReference>
<comment type="caution">
    <text evidence="2">The sequence shown here is derived from an EMBL/GenBank/DDBJ whole genome shotgun (WGS) entry which is preliminary data.</text>
</comment>
<proteinExistence type="predicted"/>
<dbReference type="AlphaFoldDB" id="A0AA35TLQ0"/>
<evidence type="ECO:0000313" key="2">
    <source>
        <dbReference type="EMBL" id="CAI8050600.1"/>
    </source>
</evidence>
<organism evidence="2 3">
    <name type="scientific">Geodia barretti</name>
    <name type="common">Barrett's horny sponge</name>
    <dbReference type="NCBI Taxonomy" id="519541"/>
    <lineage>
        <taxon>Eukaryota</taxon>
        <taxon>Metazoa</taxon>
        <taxon>Porifera</taxon>
        <taxon>Demospongiae</taxon>
        <taxon>Heteroscleromorpha</taxon>
        <taxon>Tetractinellida</taxon>
        <taxon>Astrophorina</taxon>
        <taxon>Geodiidae</taxon>
        <taxon>Geodia</taxon>
    </lineage>
</organism>
<dbReference type="Proteomes" id="UP001174909">
    <property type="component" value="Unassembled WGS sequence"/>
</dbReference>
<feature type="region of interest" description="Disordered" evidence="1">
    <location>
        <begin position="30"/>
        <end position="114"/>
    </location>
</feature>